<keyword evidence="2" id="KW-0808">Transferase</keyword>
<dbReference type="NCBIfam" id="TIGR03837">
    <property type="entry name" value="efp_Arg_rhamno"/>
    <property type="match status" value="1"/>
</dbReference>
<evidence type="ECO:0000256" key="1">
    <source>
        <dbReference type="ARBA" id="ARBA00022676"/>
    </source>
</evidence>
<comment type="caution">
    <text evidence="8">The sequence shown here is derived from an EMBL/GenBank/DDBJ whole genome shotgun (WGS) entry which is preliminary data.</text>
</comment>
<dbReference type="PIRSF" id="PIRSF015557">
    <property type="entry name" value="UCP015557"/>
    <property type="match status" value="1"/>
</dbReference>
<comment type="similarity">
    <text evidence="4">Belongs to the glycosyltransferase 104 family.</text>
</comment>
<evidence type="ECO:0000256" key="5">
    <source>
        <dbReference type="ARBA" id="ARBA00024416"/>
    </source>
</evidence>
<comment type="function">
    <text evidence="3">Protein-arginine rhamnosyltransferase that catalyzes the transfer of a single rhamnose to elongation factor P (EF-P) on 'Lys-32', a modification required for EF-P-dependent rescue of polyproline stalled ribosomes.</text>
</comment>
<reference evidence="8" key="1">
    <citation type="submission" date="2024-05" db="EMBL/GenBank/DDBJ databases">
        <title>WGS of Aeromonas isolates.</title>
        <authorList>
            <person name="Lee H."/>
        </authorList>
    </citation>
    <scope>NUCLEOTIDE SEQUENCE</scope>
    <source>
        <strain evidence="8">SU58-3</strain>
    </source>
</reference>
<evidence type="ECO:0000313" key="8">
    <source>
        <dbReference type="EMBL" id="MDM5071615.1"/>
    </source>
</evidence>
<dbReference type="Proteomes" id="UP001168107">
    <property type="component" value="Unassembled WGS sequence"/>
</dbReference>
<keyword evidence="8" id="KW-0648">Protein biosynthesis</keyword>
<dbReference type="RefSeq" id="WP_290017820.1">
    <property type="nucleotide sequence ID" value="NZ_JAOPLL010000002.1"/>
</dbReference>
<proteinExistence type="inferred from homology"/>
<accession>A0ABT7PWY9</accession>
<organism evidence="8 9">
    <name type="scientific">Aeromonas bestiarum</name>
    <dbReference type="NCBI Taxonomy" id="105751"/>
    <lineage>
        <taxon>Bacteria</taxon>
        <taxon>Pseudomonadati</taxon>
        <taxon>Pseudomonadota</taxon>
        <taxon>Gammaproteobacteria</taxon>
        <taxon>Aeromonadales</taxon>
        <taxon>Aeromonadaceae</taxon>
        <taxon>Aeromonas</taxon>
    </lineage>
</organism>
<evidence type="ECO:0000256" key="7">
    <source>
        <dbReference type="ARBA" id="ARBA00048472"/>
    </source>
</evidence>
<evidence type="ECO:0000256" key="2">
    <source>
        <dbReference type="ARBA" id="ARBA00022679"/>
    </source>
</evidence>
<dbReference type="Pfam" id="PF10093">
    <property type="entry name" value="EarP"/>
    <property type="match status" value="2"/>
</dbReference>
<sequence>MTSPLPPFDWDIFCCVVDNFGDIGVTWRLARQLEQEGHVPTHASGAEEGQGLAHGSEANVRLWVDDLASFARICPGLDPALDGQWVAGIYIQHWHDALPADVIPAKVVIEAFACELPAPFIERMASQPRPPCWINLEYLSAESWVEDCHGLASPQRLVNQSLGNLSLNKYFFFPGFTPKTGGLLCERGLIAEREQWQQDEAGLSAYWAGLGLPPQANDELRVSLFTYESDALLSLVNSWCQSPTPVTLLLPLGRSLDDVLRGAGLESAITTAQAGDLLHSGNLRIKLLPMTDQAGYDRLLWSCDLNLVRGEDSFVRAQWAGRPFLWHIYPQEEQAHMVKLDGFLDHYLADLPADAAQWLRAFSHALNQGEETRELWAQWPRYGAIWRQHARSWSQKPLADGDLVTRLVKFLESRI</sequence>
<evidence type="ECO:0000256" key="3">
    <source>
        <dbReference type="ARBA" id="ARBA00024303"/>
    </source>
</evidence>
<evidence type="ECO:0000256" key="6">
    <source>
        <dbReference type="ARBA" id="ARBA00030025"/>
    </source>
</evidence>
<comment type="catalytic activity">
    <reaction evidence="7">
        <text>dTDP-beta-L-rhamnose + L-arginyl-[protein] = N(omega)-(alpha-L-rhamnosyl)-L-arginyl-[protein] + dTDP + H(+)</text>
        <dbReference type="Rhea" id="RHEA:66692"/>
        <dbReference type="Rhea" id="RHEA-COMP:10532"/>
        <dbReference type="Rhea" id="RHEA-COMP:17096"/>
        <dbReference type="ChEBI" id="CHEBI:15378"/>
        <dbReference type="ChEBI" id="CHEBI:29965"/>
        <dbReference type="ChEBI" id="CHEBI:57510"/>
        <dbReference type="ChEBI" id="CHEBI:58369"/>
        <dbReference type="ChEBI" id="CHEBI:167445"/>
    </reaction>
    <physiologicalReaction direction="left-to-right" evidence="7">
        <dbReference type="Rhea" id="RHEA:66693"/>
    </physiologicalReaction>
</comment>
<dbReference type="InterPro" id="IPR016633">
    <property type="entry name" value="EarP"/>
</dbReference>
<gene>
    <name evidence="8" type="primary">earP</name>
    <name evidence="8" type="ORF">OB935_07105</name>
</gene>
<dbReference type="GO" id="GO:0003746">
    <property type="term" value="F:translation elongation factor activity"/>
    <property type="evidence" value="ECO:0007669"/>
    <property type="project" value="UniProtKB-KW"/>
</dbReference>
<keyword evidence="9" id="KW-1185">Reference proteome</keyword>
<name>A0ABT7PWY9_9GAMM</name>
<evidence type="ECO:0000313" key="9">
    <source>
        <dbReference type="Proteomes" id="UP001168107"/>
    </source>
</evidence>
<keyword evidence="8" id="KW-0251">Elongation factor</keyword>
<keyword evidence="1" id="KW-0328">Glycosyltransferase</keyword>
<dbReference type="EMBL" id="JAOPLL010000002">
    <property type="protein sequence ID" value="MDM5071615.1"/>
    <property type="molecule type" value="Genomic_DNA"/>
</dbReference>
<evidence type="ECO:0000256" key="4">
    <source>
        <dbReference type="ARBA" id="ARBA00024346"/>
    </source>
</evidence>
<protein>
    <recommendedName>
        <fullName evidence="5">Protein-arginine rhamnosyltransferase</fullName>
    </recommendedName>
    <alternativeName>
        <fullName evidence="6">EF-P arginine rhamnosyltransferase</fullName>
    </alternativeName>
</protein>